<evidence type="ECO:0000256" key="2">
    <source>
        <dbReference type="SAM" id="SignalP"/>
    </source>
</evidence>
<reference evidence="4 5" key="1">
    <citation type="submission" date="2016-12" db="EMBL/GenBank/DDBJ databases">
        <authorList>
            <person name="Song W.-J."/>
            <person name="Kurnit D.M."/>
        </authorList>
    </citation>
    <scope>NUCLEOTIDE SEQUENCE [LARGE SCALE GENOMIC DNA]</scope>
    <source>
        <strain evidence="4 5">DSM 43162</strain>
    </source>
</reference>
<evidence type="ECO:0000313" key="5">
    <source>
        <dbReference type="Proteomes" id="UP000184428"/>
    </source>
</evidence>
<evidence type="ECO:0000256" key="1">
    <source>
        <dbReference type="SAM" id="Phobius"/>
    </source>
</evidence>
<dbReference type="InterPro" id="IPR012338">
    <property type="entry name" value="Beta-lactam/transpept-like"/>
</dbReference>
<keyword evidence="1" id="KW-0812">Transmembrane</keyword>
<dbReference type="PANTHER" id="PTHR46825:SF9">
    <property type="entry name" value="BETA-LACTAMASE-RELATED DOMAIN-CONTAINING PROTEIN"/>
    <property type="match status" value="1"/>
</dbReference>
<evidence type="ECO:0000259" key="3">
    <source>
        <dbReference type="Pfam" id="PF00144"/>
    </source>
</evidence>
<dbReference type="SUPFAM" id="SSF56601">
    <property type="entry name" value="beta-lactamase/transpeptidase-like"/>
    <property type="match status" value="1"/>
</dbReference>
<feature type="transmembrane region" description="Helical" evidence="1">
    <location>
        <begin position="465"/>
        <end position="486"/>
    </location>
</feature>
<dbReference type="InterPro" id="IPR050491">
    <property type="entry name" value="AmpC-like"/>
</dbReference>
<dbReference type="Pfam" id="PF00144">
    <property type="entry name" value="Beta-lactamase"/>
    <property type="match status" value="1"/>
</dbReference>
<dbReference type="Gene3D" id="3.40.710.10">
    <property type="entry name" value="DD-peptidase/beta-lactamase superfamily"/>
    <property type="match status" value="1"/>
</dbReference>
<feature type="domain" description="Beta-lactamase-related" evidence="3">
    <location>
        <begin position="42"/>
        <end position="371"/>
    </location>
</feature>
<dbReference type="Proteomes" id="UP000184428">
    <property type="component" value="Unassembled WGS sequence"/>
</dbReference>
<dbReference type="OrthoDB" id="3174977at2"/>
<proteinExistence type="predicted"/>
<name>A0A1M7RYL5_9ACTN</name>
<dbReference type="AlphaFoldDB" id="A0A1M7RYL5"/>
<feature type="transmembrane region" description="Helical" evidence="1">
    <location>
        <begin position="424"/>
        <end position="445"/>
    </location>
</feature>
<protein>
    <submittedName>
        <fullName evidence="4">CubicO group peptidase, beta-lactamase class C family</fullName>
    </submittedName>
</protein>
<feature type="chain" id="PRO_5012364874" evidence="2">
    <location>
        <begin position="32"/>
        <end position="500"/>
    </location>
</feature>
<gene>
    <name evidence="4" type="ORF">SAMN05660350_00274</name>
</gene>
<accession>A0A1M7RYL5</accession>
<dbReference type="RefSeq" id="WP_072911929.1">
    <property type="nucleotide sequence ID" value="NZ_FRDM01000001.1"/>
</dbReference>
<sequence>MRAWVLRAKTLWGCLACVALLCLTGAPPTWAATDEIDPAAIDRVAAESFAATRLPGMALAVTHGEDFLLVKGYGSAGGGRPVTASTQFRLASLSKSFTALAVLQLVDAGRVDLDAPIRRYLPTFTVADAGAADRITVRDLLNQTSGLADAGFDPNDGRSTTISSRLAALRTARPVAGPGSEFHYFDPNYQVLAALVQTIAGTPFADHLDRQVFEPLGMSSTLTAPTTQAATALAPRLAQGHVLVFGQPVARDELDGFAAGSTGIVSTAEDMARWLIAQANGGQVGSRRVLSEEGVQMMHTPPSGIDTTYAMGWTVPGPGNGPVRLEHTGVLSTSFAEQVLLPEEGYGIAVLFDGNYALADTVGVADRIAALLAGGPPAGSFPRTLVVAVALAVLTVVTLALRGRAVLRRRAWANRHLRAPWWRLAPGLLWLLLPTALLVGLPALVLRTIGRAFTHEQLALSMPDVIIWLGVGAVTGMGLAAARVITLIRLRRPQPRYVEP</sequence>
<keyword evidence="2" id="KW-0732">Signal</keyword>
<feature type="transmembrane region" description="Helical" evidence="1">
    <location>
        <begin position="385"/>
        <end position="403"/>
    </location>
</feature>
<keyword evidence="1" id="KW-0472">Membrane</keyword>
<dbReference type="EMBL" id="FRDM01000001">
    <property type="protein sequence ID" value="SHN51373.1"/>
    <property type="molecule type" value="Genomic_DNA"/>
</dbReference>
<dbReference type="InterPro" id="IPR001466">
    <property type="entry name" value="Beta-lactam-related"/>
</dbReference>
<evidence type="ECO:0000313" key="4">
    <source>
        <dbReference type="EMBL" id="SHN51373.1"/>
    </source>
</evidence>
<organism evidence="4 5">
    <name type="scientific">Geodermatophilus obscurus</name>
    <dbReference type="NCBI Taxonomy" id="1861"/>
    <lineage>
        <taxon>Bacteria</taxon>
        <taxon>Bacillati</taxon>
        <taxon>Actinomycetota</taxon>
        <taxon>Actinomycetes</taxon>
        <taxon>Geodermatophilales</taxon>
        <taxon>Geodermatophilaceae</taxon>
        <taxon>Geodermatophilus</taxon>
    </lineage>
</organism>
<feature type="signal peptide" evidence="2">
    <location>
        <begin position="1"/>
        <end position="31"/>
    </location>
</feature>
<keyword evidence="1" id="KW-1133">Transmembrane helix</keyword>
<dbReference type="PANTHER" id="PTHR46825">
    <property type="entry name" value="D-ALANYL-D-ALANINE-CARBOXYPEPTIDASE/ENDOPEPTIDASE AMPH"/>
    <property type="match status" value="1"/>
</dbReference>